<feature type="transmembrane region" description="Helical" evidence="1">
    <location>
        <begin position="152"/>
        <end position="172"/>
    </location>
</feature>
<keyword evidence="1" id="KW-0812">Transmembrane</keyword>
<accession>A0A8K0UE24</accession>
<evidence type="ECO:0000259" key="2">
    <source>
        <dbReference type="Pfam" id="PF20151"/>
    </source>
</evidence>
<keyword evidence="4" id="KW-1185">Reference proteome</keyword>
<organism evidence="3 4">
    <name type="scientific">Cristinia sonorae</name>
    <dbReference type="NCBI Taxonomy" id="1940300"/>
    <lineage>
        <taxon>Eukaryota</taxon>
        <taxon>Fungi</taxon>
        <taxon>Dikarya</taxon>
        <taxon>Basidiomycota</taxon>
        <taxon>Agaricomycotina</taxon>
        <taxon>Agaricomycetes</taxon>
        <taxon>Agaricomycetidae</taxon>
        <taxon>Agaricales</taxon>
        <taxon>Pleurotineae</taxon>
        <taxon>Stephanosporaceae</taxon>
        <taxon>Cristinia</taxon>
    </lineage>
</organism>
<reference evidence="3" key="1">
    <citation type="journal article" date="2021" name="New Phytol.">
        <title>Evolutionary innovations through gain and loss of genes in the ectomycorrhizal Boletales.</title>
        <authorList>
            <person name="Wu G."/>
            <person name="Miyauchi S."/>
            <person name="Morin E."/>
            <person name="Kuo A."/>
            <person name="Drula E."/>
            <person name="Varga T."/>
            <person name="Kohler A."/>
            <person name="Feng B."/>
            <person name="Cao Y."/>
            <person name="Lipzen A."/>
            <person name="Daum C."/>
            <person name="Hundley H."/>
            <person name="Pangilinan J."/>
            <person name="Johnson J."/>
            <person name="Barry K."/>
            <person name="LaButti K."/>
            <person name="Ng V."/>
            <person name="Ahrendt S."/>
            <person name="Min B."/>
            <person name="Choi I.G."/>
            <person name="Park H."/>
            <person name="Plett J.M."/>
            <person name="Magnuson J."/>
            <person name="Spatafora J.W."/>
            <person name="Nagy L.G."/>
            <person name="Henrissat B."/>
            <person name="Grigoriev I.V."/>
            <person name="Yang Z.L."/>
            <person name="Xu J."/>
            <person name="Martin F.M."/>
        </authorList>
    </citation>
    <scope>NUCLEOTIDE SEQUENCE</scope>
    <source>
        <strain evidence="3">KKN 215</strain>
    </source>
</reference>
<gene>
    <name evidence="3" type="ORF">BXZ70DRAFT_648973</name>
</gene>
<comment type="caution">
    <text evidence="3">The sequence shown here is derived from an EMBL/GenBank/DDBJ whole genome shotgun (WGS) entry which is preliminary data.</text>
</comment>
<feature type="transmembrane region" description="Helical" evidence="1">
    <location>
        <begin position="53"/>
        <end position="73"/>
    </location>
</feature>
<dbReference type="InterPro" id="IPR045340">
    <property type="entry name" value="DUF6533"/>
</dbReference>
<dbReference type="Proteomes" id="UP000813824">
    <property type="component" value="Unassembled WGS sequence"/>
</dbReference>
<feature type="domain" description="DUF6533" evidence="2">
    <location>
        <begin position="21"/>
        <end position="63"/>
    </location>
</feature>
<dbReference type="EMBL" id="JAEVFJ010000056">
    <property type="protein sequence ID" value="KAH8079424.1"/>
    <property type="molecule type" value="Genomic_DNA"/>
</dbReference>
<evidence type="ECO:0000256" key="1">
    <source>
        <dbReference type="SAM" id="Phobius"/>
    </source>
</evidence>
<dbReference type="OrthoDB" id="3066463at2759"/>
<sequence length="416" mass="45931">MAIDQSNLAWLMTSPARHLSNVGALSALVWDILITMDDEINFIWLTKWTFFKLFYFFTRYFALSVVILLNSVSLNPEHWLIFQGVSAIVLELCTEIILILRIRAIYCGNRRLIFGLFGAMAVQATVMVVSISTSIPKISNSPRYNSVIPKELIVFSVASLAYQLLLFGLVWYKFVMKTRNGHQWDTDALLTGLIRDSMLAFGVIFVVLVANTLMFLLTPGTLGALGCPWVLAILGSVGSRLVLNVRVDHARITSNRTISHINTSDNSSSYRSSVLADRMPYSSLHSTYRLTGSTTAKDDDDMYIPYNGPRMFTKPSTNYSPVFPDCDNTGHSETTLSPSSTAAGSYHASKSGELVSETDVFEGTSLILQSPELGYGPLSGHDEDGGMAFEEVDPGLLESQWLADEWMRRAGPGGAD</sequence>
<dbReference type="Pfam" id="PF20151">
    <property type="entry name" value="DUF6533"/>
    <property type="match status" value="1"/>
</dbReference>
<keyword evidence="1" id="KW-0472">Membrane</keyword>
<evidence type="ECO:0000313" key="4">
    <source>
        <dbReference type="Proteomes" id="UP000813824"/>
    </source>
</evidence>
<name>A0A8K0UE24_9AGAR</name>
<evidence type="ECO:0000313" key="3">
    <source>
        <dbReference type="EMBL" id="KAH8079424.1"/>
    </source>
</evidence>
<feature type="transmembrane region" description="Helical" evidence="1">
    <location>
        <begin position="112"/>
        <end position="132"/>
    </location>
</feature>
<feature type="transmembrane region" description="Helical" evidence="1">
    <location>
        <begin position="79"/>
        <end position="100"/>
    </location>
</feature>
<dbReference type="AlphaFoldDB" id="A0A8K0UE24"/>
<protein>
    <recommendedName>
        <fullName evidence="2">DUF6533 domain-containing protein</fullName>
    </recommendedName>
</protein>
<feature type="transmembrane region" description="Helical" evidence="1">
    <location>
        <begin position="193"/>
        <end position="216"/>
    </location>
</feature>
<proteinExistence type="predicted"/>
<keyword evidence="1" id="KW-1133">Transmembrane helix</keyword>
<feature type="transmembrane region" description="Helical" evidence="1">
    <location>
        <begin position="222"/>
        <end position="243"/>
    </location>
</feature>